<dbReference type="Pfam" id="PF07593">
    <property type="entry name" value="UnbV_ASPIC"/>
    <property type="match status" value="1"/>
</dbReference>
<dbReference type="Proteomes" id="UP000319817">
    <property type="component" value="Chromosome"/>
</dbReference>
<gene>
    <name evidence="3" type="ORF">K239x_19220</name>
</gene>
<dbReference type="InterPro" id="IPR011990">
    <property type="entry name" value="TPR-like_helical_dom_sf"/>
</dbReference>
<feature type="domain" description="ASPIC/UnbV" evidence="2">
    <location>
        <begin position="918"/>
        <end position="984"/>
    </location>
</feature>
<proteinExistence type="predicted"/>
<accession>A0A517NS90</accession>
<reference evidence="3 4" key="1">
    <citation type="submission" date="2019-02" db="EMBL/GenBank/DDBJ databases">
        <title>Deep-cultivation of Planctomycetes and their phenomic and genomic characterization uncovers novel biology.</title>
        <authorList>
            <person name="Wiegand S."/>
            <person name="Jogler M."/>
            <person name="Boedeker C."/>
            <person name="Pinto D."/>
            <person name="Vollmers J."/>
            <person name="Rivas-Marin E."/>
            <person name="Kohn T."/>
            <person name="Peeters S.H."/>
            <person name="Heuer A."/>
            <person name="Rast P."/>
            <person name="Oberbeckmann S."/>
            <person name="Bunk B."/>
            <person name="Jeske O."/>
            <person name="Meyerdierks A."/>
            <person name="Storesund J.E."/>
            <person name="Kallscheuer N."/>
            <person name="Luecker S."/>
            <person name="Lage O.M."/>
            <person name="Pohl T."/>
            <person name="Merkel B.J."/>
            <person name="Hornburger P."/>
            <person name="Mueller R.-W."/>
            <person name="Bruemmer F."/>
            <person name="Labrenz M."/>
            <person name="Spormann A.M."/>
            <person name="Op den Camp H."/>
            <person name="Overmann J."/>
            <person name="Amann R."/>
            <person name="Jetten M.S.M."/>
            <person name="Mascher T."/>
            <person name="Medema M.H."/>
            <person name="Devos D.P."/>
            <person name="Kaster A.-K."/>
            <person name="Ovreas L."/>
            <person name="Rohde M."/>
            <person name="Galperin M.Y."/>
            <person name="Jogler C."/>
        </authorList>
    </citation>
    <scope>NUCLEOTIDE SEQUENCE [LARGE SCALE GENOMIC DNA]</scope>
    <source>
        <strain evidence="3 4">K23_9</strain>
    </source>
</reference>
<evidence type="ECO:0000313" key="4">
    <source>
        <dbReference type="Proteomes" id="UP000319817"/>
    </source>
</evidence>
<dbReference type="InterPro" id="IPR011519">
    <property type="entry name" value="UnbV_ASPIC"/>
</dbReference>
<dbReference type="PANTHER" id="PTHR16026:SF0">
    <property type="entry name" value="CARTILAGE ACIDIC PROTEIN 1"/>
    <property type="match status" value="1"/>
</dbReference>
<evidence type="ECO:0000256" key="1">
    <source>
        <dbReference type="ARBA" id="ARBA00022729"/>
    </source>
</evidence>
<dbReference type="AlphaFoldDB" id="A0A517NS90"/>
<dbReference type="OrthoDB" id="5287961at2"/>
<name>A0A517NS90_9BACT</name>
<dbReference type="InterPro" id="IPR028994">
    <property type="entry name" value="Integrin_alpha_N"/>
</dbReference>
<dbReference type="Pfam" id="PF14559">
    <property type="entry name" value="TPR_19"/>
    <property type="match status" value="1"/>
</dbReference>
<keyword evidence="4" id="KW-1185">Reference proteome</keyword>
<keyword evidence="1" id="KW-0732">Signal</keyword>
<sequence length="998" mass="109323">MEPTMTAWLQFRCLLLAGLSCVVVSPNLGCTSKVQDKPAKTLNLPDAESALRSGNLDLAEKITRQVLIQNPDRLDATQLMAQILVSQDDLASAAELLIRSGSSHPDERPGLLAGAADLFLQAGQTKRSIDLLQDLVQKHPSRLDIRRQLAGTLNEVGYRFDANEHLRYLAARTALTPRELTALINPFLTWRNFADRPNTEDEQAIQKAGLFNVIAALRANGEARAALEVLQNSATFKEGDPYAIAVHGWLLSLTQRYDQLAQWAASANPDCKRYPDYWLAVGNLMLHRKNESAVDCFTEALRREPGSEEAVQGLIQSLSASKRNRPVEIIQQRKKLINESAAIARAISSSPARALQLAPEMGRVMNDMGRYAESLAWQESIIAAVSPQSSKLNSIRQHKLATLDKFSDGMNVDTIVCGLEQGDLTSLASRLADLRSGSQEPLTNGAPPRLAVDRPKASKAVFTNVAPSLGVRHRLKNSDPPVQKEFRLHEALASGVACLDFDRDGNVDLYLGQAGCVPPGGVSIVSNQMYRNQIDAFRQCTEASGASDFHYTNGVTAGDWNQDGFPDLLIGNIGVNRLMLNQGDGTFLELKLDQPSKNISDNELLEWNRGMYTMSVGIADLTGDSIPDIFETTYVDDPHAYEPIPRRPNGKPVKLPGPKHFRAAQDRLFVTSSDGKLTPKSLGDPESIASTGMGLLVTDIDGDRDNDVFVANDQNANQYWRGSEANWTDSAALLGCAYGPGGRPYACMGIAAADFDRNGRLDLHITNFSKEPSNVYLQTNEGAFQDAALSLNLDKNTLPMVGFGTQALDFDNNTTTDLIIGNGHIEDFRDQGQTFQMPTQLFTRSNNGYVQLEVAGDDYWSQNHLARSVAKLDWNGDGRIDLAITDLMEEFVLLENRCEGAGNYLQLEFAGTKSERDAIGTRVTLHVANQNHVQVMQTGDGYLCKNESCLNFGLGNATTVARIDIQWPSGTNETLHNVAANQRLLVIEEITANHSDSD</sequence>
<dbReference type="PANTHER" id="PTHR16026">
    <property type="entry name" value="CARTILAGE ACIDIC PROTEIN 1"/>
    <property type="match status" value="1"/>
</dbReference>
<dbReference type="InterPro" id="IPR013517">
    <property type="entry name" value="FG-GAP"/>
</dbReference>
<dbReference type="Gene3D" id="2.130.10.130">
    <property type="entry name" value="Integrin alpha, N-terminal"/>
    <property type="match status" value="2"/>
</dbReference>
<evidence type="ECO:0000313" key="3">
    <source>
        <dbReference type="EMBL" id="QDT09969.1"/>
    </source>
</evidence>
<protein>
    <submittedName>
        <fullName evidence="3">FG-GAP repeat protein</fullName>
    </submittedName>
</protein>
<evidence type="ECO:0000259" key="2">
    <source>
        <dbReference type="Pfam" id="PF07593"/>
    </source>
</evidence>
<dbReference type="InterPro" id="IPR027039">
    <property type="entry name" value="Crtac1"/>
</dbReference>
<dbReference type="EMBL" id="CP036526">
    <property type="protein sequence ID" value="QDT09969.1"/>
    <property type="molecule type" value="Genomic_DNA"/>
</dbReference>
<organism evidence="3 4">
    <name type="scientific">Stieleria marina</name>
    <dbReference type="NCBI Taxonomy" id="1930275"/>
    <lineage>
        <taxon>Bacteria</taxon>
        <taxon>Pseudomonadati</taxon>
        <taxon>Planctomycetota</taxon>
        <taxon>Planctomycetia</taxon>
        <taxon>Pirellulales</taxon>
        <taxon>Pirellulaceae</taxon>
        <taxon>Stieleria</taxon>
    </lineage>
</organism>
<dbReference type="SUPFAM" id="SSF69318">
    <property type="entry name" value="Integrin alpha N-terminal domain"/>
    <property type="match status" value="1"/>
</dbReference>
<dbReference type="SUPFAM" id="SSF48452">
    <property type="entry name" value="TPR-like"/>
    <property type="match status" value="1"/>
</dbReference>
<dbReference type="Gene3D" id="1.25.40.10">
    <property type="entry name" value="Tetratricopeptide repeat domain"/>
    <property type="match status" value="1"/>
</dbReference>
<dbReference type="Pfam" id="PF13517">
    <property type="entry name" value="FG-GAP_3"/>
    <property type="match status" value="2"/>
</dbReference>